<evidence type="ECO:0000256" key="7">
    <source>
        <dbReference type="ARBA" id="ARBA00022827"/>
    </source>
</evidence>
<protein>
    <recommendedName>
        <fullName evidence="13">NADPH--cytochrome P450 reductase</fullName>
        <shortName evidence="13">CPR</shortName>
        <shortName evidence="13">P450R</shortName>
        <ecNumber evidence="13">1.6.2.4</ecNumber>
    </recommendedName>
</protein>
<dbReference type="GO" id="GO:0050661">
    <property type="term" value="F:NADP binding"/>
    <property type="evidence" value="ECO:0007669"/>
    <property type="project" value="UniProtKB-UniRule"/>
</dbReference>
<gene>
    <name evidence="17" type="ORF">RDI58_011629</name>
</gene>
<feature type="binding site" evidence="13">
    <location>
        <begin position="85"/>
        <end position="90"/>
    </location>
    <ligand>
        <name>FMN</name>
        <dbReference type="ChEBI" id="CHEBI:58210"/>
    </ligand>
</feature>
<evidence type="ECO:0000256" key="2">
    <source>
        <dbReference type="ARBA" id="ARBA00022630"/>
    </source>
</evidence>
<keyword evidence="10 13" id="KW-0560">Oxidoreductase</keyword>
<dbReference type="InterPro" id="IPR039261">
    <property type="entry name" value="FNR_nucleotide-bd"/>
</dbReference>
<accession>A0AAN8TXN4</accession>
<keyword evidence="8 13" id="KW-0521">NADP</keyword>
<evidence type="ECO:0000256" key="11">
    <source>
        <dbReference type="ARBA" id="ARBA00023136"/>
    </source>
</evidence>
<evidence type="ECO:0000259" key="15">
    <source>
        <dbReference type="PROSITE" id="PS50902"/>
    </source>
</evidence>
<keyword evidence="9 13" id="KW-1133">Transmembrane helix</keyword>
<sequence>MESSSELLRSIESALGVSLGSDTVLVLLTTSFAVIVGLVVLFLKRSSDRSKEVKPVVFPKSLHVEPEEETELEPGKVKVTVFFGTQTGTAEGFAKALSEEIKARYEKAVVKVVDMDDYAADDDIYEEKLKKETVAFFMVATYGDGEPTDNAARFYKWFTEGQERGAWLQNLSYGVFALGNRQYEHFNKIGKVIDEQLSEQGAKRLLPVGLGDDDQCIEDDFAAWREQLWPELDQILRDEDDANSAATPYTAAIPEYRLVIHDTTMSLEDKHAGMANGNTTYDIHHPCKVNVAVQRELHTPESDRSCIHLEFDISGTGISYETGDHVGVYAENSEDTVEEAARLLGQSLDLIFSIHTDKEDGTVGGGSLPPPFPGPCTLRAALARYADLLNPPRKATLVALAAHAAEPSEAEKLKFLASPQGKDEYSQWIVSSQRSLIEVMAEFPSAKPPLGVFFAAVAPRLQPRYYSISSSPRFAPARVHVTCALVYGPTPTGRIHKGVCSTWMKNAVPSEKNHNCSSAPIFIRPSNFKLPADPSIPIVMVGPGTGLAPFRGFLQERAALKEDGAQLGPALLFFGCRNRRMDFIYEEELQSFVDQGVISELIIAFSREGPQKEYVQHKMMEKASHVWSLISQEGYLYVCGDAKGMARDVHRTLHTIVQEQENADSSKAEAVVKKLQMDGRYLRDVWYSSRNLYSWSQIYCPSNSRLLFSRTQFGILATKPSLYVFLHQLLPVSFYSSSAPGWLRGPPSRSLRKRMNRRARIAAMPVLDESQFQNAVSQLPPRFTPEELRDVMVSQRDPLVCLELFNWASKQHRFRHNVSTYHVAVQRLGEANMYKEMDDIVNQVLAIPSIGTEELFNSMIYYFTEARKLTRAVMIYKHMLNIRKFDCRPSIKTYNILFAALLSRRSNSYINHMYMDAIRSLFKQMVDNGIEPDIISLNTLIKGYVLSLHVNDALRIFHQMGVVYQCEPNSFSYDYLIHGLCAQGRTKNAKEIYDKMKCKRLIPSTKSYNSLVNSLSLGGEVDEAVKFLWEMNENRRTIDFITFRTVIDEVCRQKSMQEAIDLLKELQHKGLVDSVTHSKLLCELEDDIDNLNVRNQLNLWSAWLDTLAGCMKSSLSRGWLTRICFSWRNERAAGTQKIFFMKDVFASHME</sequence>
<dbReference type="Pfam" id="PF00667">
    <property type="entry name" value="FAD_binding_1"/>
    <property type="match status" value="1"/>
</dbReference>
<dbReference type="Gene3D" id="3.40.50.80">
    <property type="entry name" value="Nucleotide-binding domain of ferredoxin-NADP reductase (FNR) module"/>
    <property type="match status" value="1"/>
</dbReference>
<dbReference type="EC" id="1.6.2.4" evidence="13"/>
<dbReference type="PANTHER" id="PTHR19384:SF111">
    <property type="entry name" value="NADPH--CYTOCHROME P450 REDUCTASE 1"/>
    <property type="match status" value="1"/>
</dbReference>
<evidence type="ECO:0000256" key="1">
    <source>
        <dbReference type="ARBA" id="ARBA00004131"/>
    </source>
</evidence>
<dbReference type="PROSITE" id="PS50902">
    <property type="entry name" value="FLAVODOXIN_LIKE"/>
    <property type="match status" value="1"/>
</dbReference>
<dbReference type="GO" id="GO:0010181">
    <property type="term" value="F:FMN binding"/>
    <property type="evidence" value="ECO:0007669"/>
    <property type="project" value="UniProtKB-UniRule"/>
</dbReference>
<keyword evidence="2 13" id="KW-0285">Flavoprotein</keyword>
<dbReference type="Gene3D" id="1.20.990.10">
    <property type="entry name" value="NADPH-cytochrome p450 Reductase, Chain A, domain 3"/>
    <property type="match status" value="1"/>
</dbReference>
<dbReference type="PROSITE" id="PS51384">
    <property type="entry name" value="FAD_FR"/>
    <property type="match status" value="1"/>
</dbReference>
<feature type="binding site" evidence="13">
    <location>
        <position position="648"/>
    </location>
    <ligand>
        <name>NADP(+)</name>
        <dbReference type="ChEBI" id="CHEBI:58349"/>
    </ligand>
</feature>
<feature type="binding site" evidence="13">
    <location>
        <begin position="482"/>
        <end position="484"/>
    </location>
    <ligand>
        <name>FAD</name>
        <dbReference type="ChEBI" id="CHEBI:57692"/>
    </ligand>
</feature>
<keyword evidence="7 13" id="KW-0274">FAD</keyword>
<feature type="repeat" description="PPR" evidence="14">
    <location>
        <begin position="969"/>
        <end position="1003"/>
    </location>
</feature>
<dbReference type="Gene3D" id="3.40.50.360">
    <property type="match status" value="1"/>
</dbReference>
<dbReference type="GO" id="GO:0050660">
    <property type="term" value="F:flavin adenine dinucleotide binding"/>
    <property type="evidence" value="ECO:0007669"/>
    <property type="project" value="UniProtKB-UniRule"/>
</dbReference>
<feature type="binding site" evidence="13">
    <location>
        <position position="213"/>
    </location>
    <ligand>
        <name>FMN</name>
        <dbReference type="ChEBI" id="CHEBI:58210"/>
    </ligand>
</feature>
<dbReference type="FunFam" id="3.40.50.80:FF:000001">
    <property type="entry name" value="NADPH--cytochrome P450 reductase 1"/>
    <property type="match status" value="1"/>
</dbReference>
<comment type="subcellular location">
    <subcellularLocation>
        <location evidence="1 13">Endoplasmic reticulum membrane</location>
        <topology evidence="1 13">Single-pass membrane protein</topology>
        <orientation evidence="1 13">Cytoplasmic side</orientation>
    </subcellularLocation>
</comment>
<evidence type="ECO:0000259" key="16">
    <source>
        <dbReference type="PROSITE" id="PS51384"/>
    </source>
</evidence>
<dbReference type="InterPro" id="IPR029039">
    <property type="entry name" value="Flavoprotein-like_sf"/>
</dbReference>
<dbReference type="InterPro" id="IPR023208">
    <property type="entry name" value="P450R"/>
</dbReference>
<dbReference type="GO" id="GO:0005789">
    <property type="term" value="C:endoplasmic reticulum membrane"/>
    <property type="evidence" value="ECO:0007669"/>
    <property type="project" value="UniProtKB-SubCell"/>
</dbReference>
<dbReference type="Gene3D" id="2.40.30.10">
    <property type="entry name" value="Translation factors"/>
    <property type="match status" value="1"/>
</dbReference>
<evidence type="ECO:0000256" key="9">
    <source>
        <dbReference type="ARBA" id="ARBA00022989"/>
    </source>
</evidence>
<dbReference type="InterPro" id="IPR011990">
    <property type="entry name" value="TPR-like_helical_dom_sf"/>
</dbReference>
<feature type="repeat" description="PPR" evidence="14">
    <location>
        <begin position="1004"/>
        <end position="1038"/>
    </location>
</feature>
<dbReference type="Pfam" id="PF00258">
    <property type="entry name" value="Flavodoxin_1"/>
    <property type="match status" value="1"/>
</dbReference>
<proteinExistence type="inferred from homology"/>
<feature type="binding site" evidence="13">
    <location>
        <begin position="612"/>
        <end position="616"/>
    </location>
    <ligand>
        <name>NADP(+)</name>
        <dbReference type="ChEBI" id="CHEBI:58349"/>
    </ligand>
</feature>
<dbReference type="InterPro" id="IPR003097">
    <property type="entry name" value="CysJ-like_FAD-binding"/>
</dbReference>
<dbReference type="AlphaFoldDB" id="A0AAN8TXN4"/>
<dbReference type="PRINTS" id="PR00369">
    <property type="entry name" value="FLAVODOXIN"/>
</dbReference>
<dbReference type="InterPro" id="IPR001094">
    <property type="entry name" value="Flavdoxin-like"/>
</dbReference>
<dbReference type="Pfam" id="PF00175">
    <property type="entry name" value="NAD_binding_1"/>
    <property type="match status" value="1"/>
</dbReference>
<dbReference type="CDD" id="cd06204">
    <property type="entry name" value="CYPOR"/>
    <property type="match status" value="1"/>
</dbReference>
<evidence type="ECO:0000256" key="5">
    <source>
        <dbReference type="ARBA" id="ARBA00022737"/>
    </source>
</evidence>
<dbReference type="GO" id="GO:0005829">
    <property type="term" value="C:cytosol"/>
    <property type="evidence" value="ECO:0007669"/>
    <property type="project" value="TreeGrafter"/>
</dbReference>
<dbReference type="Gene3D" id="1.25.40.10">
    <property type="entry name" value="Tetratricopeptide repeat domain"/>
    <property type="match status" value="3"/>
</dbReference>
<evidence type="ECO:0000256" key="4">
    <source>
        <dbReference type="ARBA" id="ARBA00022692"/>
    </source>
</evidence>
<feature type="repeat" description="PPR" evidence="14">
    <location>
        <begin position="1039"/>
        <end position="1073"/>
    </location>
</feature>
<keyword evidence="18" id="KW-1185">Reference proteome</keyword>
<dbReference type="InterPro" id="IPR023173">
    <property type="entry name" value="NADPH_Cyt_P450_Rdtase_alpha"/>
</dbReference>
<comment type="catalytic activity">
    <reaction evidence="13">
        <text>2 oxidized [cytochrome P450] + NADPH = 2 reduced [cytochrome P450] + NADP(+) + H(+)</text>
        <dbReference type="Rhea" id="RHEA:24040"/>
        <dbReference type="Rhea" id="RHEA-COMP:14627"/>
        <dbReference type="Rhea" id="RHEA-COMP:14628"/>
        <dbReference type="ChEBI" id="CHEBI:15378"/>
        <dbReference type="ChEBI" id="CHEBI:55376"/>
        <dbReference type="ChEBI" id="CHEBI:57783"/>
        <dbReference type="ChEBI" id="CHEBI:58349"/>
        <dbReference type="ChEBI" id="CHEBI:60344"/>
        <dbReference type="EC" id="1.6.2.4"/>
    </reaction>
</comment>
<feature type="binding site" evidence="13">
    <location>
        <begin position="498"/>
        <end position="501"/>
    </location>
    <ligand>
        <name>FAD</name>
        <dbReference type="ChEBI" id="CHEBI:57692"/>
    </ligand>
</feature>
<evidence type="ECO:0000256" key="10">
    <source>
        <dbReference type="ARBA" id="ARBA00023002"/>
    </source>
</evidence>
<feature type="binding site" evidence="13">
    <location>
        <begin position="178"/>
        <end position="187"/>
    </location>
    <ligand>
        <name>FMN</name>
        <dbReference type="ChEBI" id="CHEBI:58210"/>
    </ligand>
</feature>
<dbReference type="GO" id="GO:0003958">
    <property type="term" value="F:NADPH-hemoprotein reductase activity"/>
    <property type="evidence" value="ECO:0007669"/>
    <property type="project" value="UniProtKB-UniRule"/>
</dbReference>
<comment type="similarity">
    <text evidence="13">In the N-terminal section; belongs to the flavodoxin family.</text>
</comment>
<dbReference type="HAMAP" id="MF_03212">
    <property type="entry name" value="NCPR"/>
    <property type="match status" value="1"/>
</dbReference>
<evidence type="ECO:0000313" key="17">
    <source>
        <dbReference type="EMBL" id="KAK6792548.1"/>
    </source>
</evidence>
<dbReference type="SUPFAM" id="SSF52343">
    <property type="entry name" value="Ferredoxin reductase-like, C-terminal NADP-linked domain"/>
    <property type="match status" value="1"/>
</dbReference>
<reference evidence="17 18" key="1">
    <citation type="submission" date="2024-02" db="EMBL/GenBank/DDBJ databases">
        <title>de novo genome assembly of Solanum bulbocastanum strain 11H21.</title>
        <authorList>
            <person name="Hosaka A.J."/>
        </authorList>
    </citation>
    <scope>NUCLEOTIDE SEQUENCE [LARGE SCALE GENOMIC DNA]</scope>
    <source>
        <tissue evidence="17">Young leaves</tissue>
    </source>
</reference>
<comment type="function">
    <text evidence="12">This enzyme is required for electron transfer from NADP to cytochrome P450 in microsomes. It can also provide electron transfer to heme oxygenase and cytochrome B5. Involved in the biosynthesis of the antimalarial endoperoxide artemisinin. Acts as a redox partner for CYP71AV1 which catalyzes the conversion of amorphadiene to more oxygenated products.</text>
</comment>
<keyword evidence="5" id="KW-0677">Repeat</keyword>
<dbReference type="Pfam" id="PF01535">
    <property type="entry name" value="PPR"/>
    <property type="match status" value="2"/>
</dbReference>
<dbReference type="InterPro" id="IPR008254">
    <property type="entry name" value="Flavodoxin/NO_synth"/>
</dbReference>
<keyword evidence="4 13" id="KW-0812">Transmembrane</keyword>
<feature type="domain" description="Flavodoxin-like" evidence="15">
    <location>
        <begin position="79"/>
        <end position="229"/>
    </location>
</feature>
<evidence type="ECO:0000256" key="12">
    <source>
        <dbReference type="ARBA" id="ARBA00056613"/>
    </source>
</evidence>
<keyword evidence="11 13" id="KW-0472">Membrane</keyword>
<comment type="cofactor">
    <cofactor evidence="13">
        <name>FMN</name>
        <dbReference type="ChEBI" id="CHEBI:58210"/>
    </cofactor>
    <text evidence="13">Binds 1 FMN per monomer.</text>
</comment>
<keyword evidence="6 13" id="KW-0256">Endoplasmic reticulum</keyword>
<dbReference type="InterPro" id="IPR017938">
    <property type="entry name" value="Riboflavin_synthase-like_b-brl"/>
</dbReference>
<dbReference type="FunFam" id="1.20.990.10:FF:000003">
    <property type="entry name" value="NADPH--cytochrome P450 reductase"/>
    <property type="match status" value="1"/>
</dbReference>
<dbReference type="SUPFAM" id="SSF52218">
    <property type="entry name" value="Flavoproteins"/>
    <property type="match status" value="1"/>
</dbReference>
<comment type="cofactor">
    <cofactor evidence="13">
        <name>FAD</name>
        <dbReference type="ChEBI" id="CHEBI:57692"/>
    </cofactor>
    <text evidence="13">Binds 1 FAD per monomer.</text>
</comment>
<feature type="transmembrane region" description="Helical" evidence="13">
    <location>
        <begin position="24"/>
        <end position="43"/>
    </location>
</feature>
<dbReference type="PRINTS" id="PR00371">
    <property type="entry name" value="FPNCR"/>
</dbReference>
<comment type="similarity">
    <text evidence="13">In the C-terminal section; belongs to the flavoprotein pyridine nucleotide cytochrome reductase family.</text>
</comment>
<organism evidence="17 18">
    <name type="scientific">Solanum bulbocastanum</name>
    <name type="common">Wild potato</name>
    <dbReference type="NCBI Taxonomy" id="147425"/>
    <lineage>
        <taxon>Eukaryota</taxon>
        <taxon>Viridiplantae</taxon>
        <taxon>Streptophyta</taxon>
        <taxon>Embryophyta</taxon>
        <taxon>Tracheophyta</taxon>
        <taxon>Spermatophyta</taxon>
        <taxon>Magnoliopsida</taxon>
        <taxon>eudicotyledons</taxon>
        <taxon>Gunneridae</taxon>
        <taxon>Pentapetalae</taxon>
        <taxon>asterids</taxon>
        <taxon>lamiids</taxon>
        <taxon>Solanales</taxon>
        <taxon>Solanaceae</taxon>
        <taxon>Solanoideae</taxon>
        <taxon>Solaneae</taxon>
        <taxon>Solanum</taxon>
    </lineage>
</organism>
<dbReference type="InterPro" id="IPR017927">
    <property type="entry name" value="FAD-bd_FR_type"/>
</dbReference>
<dbReference type="InterPro" id="IPR001433">
    <property type="entry name" value="OxRdtase_FAD/NAD-bd"/>
</dbReference>
<dbReference type="SUPFAM" id="SSF63380">
    <property type="entry name" value="Riboflavin synthase domain-like"/>
    <property type="match status" value="1"/>
</dbReference>
<dbReference type="InterPro" id="IPR001709">
    <property type="entry name" value="Flavoprot_Pyr_Nucl_cyt_Rdtase"/>
</dbReference>
<dbReference type="InterPro" id="IPR002885">
    <property type="entry name" value="PPR_rpt"/>
</dbReference>
<keyword evidence="3 13" id="KW-0288">FMN</keyword>
<evidence type="ECO:0000256" key="8">
    <source>
        <dbReference type="ARBA" id="ARBA00022857"/>
    </source>
</evidence>
<feature type="binding site" evidence="13">
    <location>
        <position position="686"/>
    </location>
    <ligand>
        <name>FAD</name>
        <dbReference type="ChEBI" id="CHEBI:57692"/>
    </ligand>
</feature>
<dbReference type="EMBL" id="JBANQN010000004">
    <property type="protein sequence ID" value="KAK6792548.1"/>
    <property type="molecule type" value="Genomic_DNA"/>
</dbReference>
<comment type="similarity">
    <text evidence="13">Belongs to the NADPH--cytochrome P450 reductase family.</text>
</comment>
<dbReference type="PROSITE" id="PS51375">
    <property type="entry name" value="PPR"/>
    <property type="match status" value="3"/>
</dbReference>
<evidence type="ECO:0000256" key="14">
    <source>
        <dbReference type="PROSITE-ProRule" id="PRU00708"/>
    </source>
</evidence>
<dbReference type="NCBIfam" id="TIGR00756">
    <property type="entry name" value="PPR"/>
    <property type="match status" value="2"/>
</dbReference>
<comment type="caution">
    <text evidence="13">Lacks conserved residue(s) required for the propagation of feature annotation.</text>
</comment>
<feature type="domain" description="FAD-binding FR-type" evidence="16">
    <location>
        <begin position="284"/>
        <end position="531"/>
    </location>
</feature>
<feature type="binding site" evidence="13">
    <location>
        <position position="545"/>
    </location>
    <ligand>
        <name>NADP(+)</name>
        <dbReference type="ChEBI" id="CHEBI:58349"/>
    </ligand>
</feature>
<evidence type="ECO:0000256" key="13">
    <source>
        <dbReference type="HAMAP-Rule" id="MF_03212"/>
    </source>
</evidence>
<feature type="binding site" evidence="13">
    <location>
        <begin position="464"/>
        <end position="467"/>
    </location>
    <ligand>
        <name>FAD</name>
        <dbReference type="ChEBI" id="CHEBI:57692"/>
    </ligand>
</feature>
<feature type="binding site" evidence="13">
    <location>
        <begin position="140"/>
        <end position="143"/>
    </location>
    <ligand>
        <name>FMN</name>
        <dbReference type="ChEBI" id="CHEBI:58210"/>
    </ligand>
</feature>
<evidence type="ECO:0000313" key="18">
    <source>
        <dbReference type="Proteomes" id="UP001371456"/>
    </source>
</evidence>
<dbReference type="PANTHER" id="PTHR19384">
    <property type="entry name" value="NITRIC OXIDE SYNTHASE-RELATED"/>
    <property type="match status" value="1"/>
</dbReference>
<evidence type="ECO:0000256" key="6">
    <source>
        <dbReference type="ARBA" id="ARBA00022824"/>
    </source>
</evidence>
<feature type="binding site" evidence="13">
    <location>
        <position position="304"/>
    </location>
    <ligand>
        <name>NADP(+)</name>
        <dbReference type="ChEBI" id="CHEBI:58349"/>
    </ligand>
</feature>
<name>A0AAN8TXN4_SOLBU</name>
<dbReference type="Pfam" id="PF13041">
    <property type="entry name" value="PPR_2"/>
    <property type="match status" value="1"/>
</dbReference>
<feature type="binding site" evidence="13">
    <location>
        <begin position="606"/>
        <end position="607"/>
    </location>
    <ligand>
        <name>NADP(+)</name>
        <dbReference type="ChEBI" id="CHEBI:58349"/>
    </ligand>
</feature>
<comment type="caution">
    <text evidence="17">The sequence shown here is derived from an EMBL/GenBank/DDBJ whole genome shotgun (WGS) entry which is preliminary data.</text>
</comment>
<dbReference type="Proteomes" id="UP001371456">
    <property type="component" value="Unassembled WGS sequence"/>
</dbReference>
<evidence type="ECO:0000256" key="3">
    <source>
        <dbReference type="ARBA" id="ARBA00022643"/>
    </source>
</evidence>
<dbReference type="FunFam" id="3.40.50.360:FF:000023">
    <property type="entry name" value="NADPH--cytochrome P450 reductase"/>
    <property type="match status" value="1"/>
</dbReference>